<evidence type="ECO:0000313" key="2">
    <source>
        <dbReference type="Proteomes" id="UP001549307"/>
    </source>
</evidence>
<sequence>MAKFRYETSTFRSFSARHLTASLLAAFVLVVGSVYGPTAQAAASPVYPISGYFIFGSSSDAINSQKLSDIKALGGDTVMTFGSRIKPATLSEIPVDCKINGVNCAQAAAAGVKVNRYFTYSDNALWGASSHACPRDVSLTGNSKPFTVFVLPNQGSNCTSSNGLYDVVVVSGATAAGTAGVNVSLAKTATSLGMKYYAGLPIPVARTDYGYLPDVSYLPAFTQFTDRFLRYQNKVIDLPGLAGFYLSYEMPVTSGTTFDPILNLYRIQNQAIARLHPDRGGVVSPYLDGRRTGGLTTTQVRDGAEKIGLTAGNNTLAIAIQDGMGTGKSGAFFGNESGNPVDQFNASIVGSGTWGSKYQAPVRDYFVAAAEGVEGTGAELWANLEGMAPATSQNPCDSNLRGQTTKARIDRQLQQLGNSPIKVISFMWDGYYTCTGTWAPMSERMKAGNMTPVITDSIFYGNGNVLVTGHNLSGGTVNIKWTDTAGRTYEKTVTASSYNPDYGEQRGINPRLESVMASLGNTSLGIGKYYMINVVNGSGVKNDAFYSDRG</sequence>
<evidence type="ECO:0000313" key="1">
    <source>
        <dbReference type="EMBL" id="MET4540548.1"/>
    </source>
</evidence>
<dbReference type="EMBL" id="JBEPSN010000005">
    <property type="protein sequence ID" value="MET4540548.1"/>
    <property type="molecule type" value="Genomic_DNA"/>
</dbReference>
<comment type="caution">
    <text evidence="1">The sequence shown here is derived from an EMBL/GenBank/DDBJ whole genome shotgun (WGS) entry which is preliminary data.</text>
</comment>
<dbReference type="Proteomes" id="UP001549307">
    <property type="component" value="Unassembled WGS sequence"/>
</dbReference>
<dbReference type="RefSeq" id="WP_354229666.1">
    <property type="nucleotide sequence ID" value="NZ_JBEPSN010000005.1"/>
</dbReference>
<name>A0ABV2P702_9MICC</name>
<dbReference type="GeneID" id="92753272"/>
<reference evidence="1 2" key="1">
    <citation type="submission" date="2024-06" db="EMBL/GenBank/DDBJ databases">
        <title>Sorghum-associated microbial communities from plants grown in Nebraska, USA.</title>
        <authorList>
            <person name="Schachtman D."/>
        </authorList>
    </citation>
    <scope>NUCLEOTIDE SEQUENCE [LARGE SCALE GENOMIC DNA]</scope>
    <source>
        <strain evidence="1 2">3552</strain>
    </source>
</reference>
<gene>
    <name evidence="1" type="ORF">ABIE37_002335</name>
</gene>
<accession>A0ABV2P702</accession>
<dbReference type="Gene3D" id="3.20.20.80">
    <property type="entry name" value="Glycosidases"/>
    <property type="match status" value="1"/>
</dbReference>
<keyword evidence="2" id="KW-1185">Reference proteome</keyword>
<proteinExistence type="predicted"/>
<organism evidence="1 2">
    <name type="scientific">Arthrobacter bambusae</name>
    <dbReference type="NCBI Taxonomy" id="1338426"/>
    <lineage>
        <taxon>Bacteria</taxon>
        <taxon>Bacillati</taxon>
        <taxon>Actinomycetota</taxon>
        <taxon>Actinomycetes</taxon>
        <taxon>Micrococcales</taxon>
        <taxon>Micrococcaceae</taxon>
        <taxon>Arthrobacter</taxon>
    </lineage>
</organism>
<protein>
    <submittedName>
        <fullName evidence="1">Uncharacterized protein</fullName>
    </submittedName>
</protein>